<dbReference type="EMBL" id="KQ086097">
    <property type="protein sequence ID" value="KLO08304.1"/>
    <property type="molecule type" value="Genomic_DNA"/>
</dbReference>
<evidence type="ECO:0000313" key="1">
    <source>
        <dbReference type="EMBL" id="KLO08304.1"/>
    </source>
</evidence>
<gene>
    <name evidence="1" type="ORF">SCHPADRAFT_944573</name>
</gene>
<evidence type="ECO:0008006" key="3">
    <source>
        <dbReference type="Google" id="ProtNLM"/>
    </source>
</evidence>
<accession>A0A0H2R8X7</accession>
<dbReference type="AlphaFoldDB" id="A0A0H2R8X7"/>
<proteinExistence type="predicted"/>
<protein>
    <recommendedName>
        <fullName evidence="3">F-box domain-containing protein</fullName>
    </recommendedName>
</protein>
<dbReference type="Gene3D" id="1.20.1280.50">
    <property type="match status" value="1"/>
</dbReference>
<organism evidence="1 2">
    <name type="scientific">Schizopora paradoxa</name>
    <dbReference type="NCBI Taxonomy" id="27342"/>
    <lineage>
        <taxon>Eukaryota</taxon>
        <taxon>Fungi</taxon>
        <taxon>Dikarya</taxon>
        <taxon>Basidiomycota</taxon>
        <taxon>Agaricomycotina</taxon>
        <taxon>Agaricomycetes</taxon>
        <taxon>Hymenochaetales</taxon>
        <taxon>Schizoporaceae</taxon>
        <taxon>Schizopora</taxon>
    </lineage>
</organism>
<reference evidence="1 2" key="1">
    <citation type="submission" date="2015-04" db="EMBL/GenBank/DDBJ databases">
        <title>Complete genome sequence of Schizopora paradoxa KUC8140, a cosmopolitan wood degrader in East Asia.</title>
        <authorList>
            <consortium name="DOE Joint Genome Institute"/>
            <person name="Min B."/>
            <person name="Park H."/>
            <person name="Jang Y."/>
            <person name="Kim J.-J."/>
            <person name="Kim K.H."/>
            <person name="Pangilinan J."/>
            <person name="Lipzen A."/>
            <person name="Riley R."/>
            <person name="Grigoriev I.V."/>
            <person name="Spatafora J.W."/>
            <person name="Choi I.-G."/>
        </authorList>
    </citation>
    <scope>NUCLEOTIDE SEQUENCE [LARGE SCALE GENOMIC DNA]</scope>
    <source>
        <strain evidence="1 2">KUC8140</strain>
    </source>
</reference>
<sequence>MSFYPREKGEYKEVSGVLKALEKAARMPNLHMVDLNEVFRWENWRAYRNINKDIYPFENELESQIVNADLTSRFMASAFEIDAMISMLNTLLDFAYGFQEQFKLSQERLVSKLSKGFGSLPDELVSKIFQFAVWEEREYGGKQAIWLSQVSRRYRVLSLETRSLWTTLHSRDSDGRLEMFISRAGPNEEFHVFLHSESFFNPYLFARKCHSTMSRWKTLTLTQEDQDWYSERLSYGGVENILESLLGFLGKNGMQFEMLEDLDICGDRSDYYGRLESGNLRWATSKLRTLRCSYFLPSPSDNFSSVTSFACTQSISSGYEKSPLKWIFAFLSAMPKLSFFDLEVYDATATYSGSNDLLVLPTCEKPSITSFHLRLRNFDLSKFEAESSCITKLVNVLRMPSLKDLSISIGVCARSYGNYYPFVNSGRSQEKSTKWSRALYNASHALLPDHFTDSAQLASLSYEVWLDGHGHTDSPPALNGRVFHIPLHRILDVSNMTVTSFVPVLFTQGFGDENLQPTGFGESSRLRELKFIGCENMTEEDIRWTVRSLRLIGVLKNIVRVIVKDCDKIVYDDIVGVVGEERLHFLD</sequence>
<keyword evidence="2" id="KW-1185">Reference proteome</keyword>
<name>A0A0H2R8X7_9AGAM</name>
<evidence type="ECO:0000313" key="2">
    <source>
        <dbReference type="Proteomes" id="UP000053477"/>
    </source>
</evidence>
<dbReference type="Proteomes" id="UP000053477">
    <property type="component" value="Unassembled WGS sequence"/>
</dbReference>
<dbReference type="InParanoid" id="A0A0H2R8X7"/>